<dbReference type="Proteomes" id="UP000732380">
    <property type="component" value="Unassembled WGS sequence"/>
</dbReference>
<name>A0A9P7PYX5_9HYPO</name>
<organism evidence="2 3">
    <name type="scientific">Claviceps humidiphila</name>
    <dbReference type="NCBI Taxonomy" id="1294629"/>
    <lineage>
        <taxon>Eukaryota</taxon>
        <taxon>Fungi</taxon>
        <taxon>Dikarya</taxon>
        <taxon>Ascomycota</taxon>
        <taxon>Pezizomycotina</taxon>
        <taxon>Sordariomycetes</taxon>
        <taxon>Hypocreomycetidae</taxon>
        <taxon>Hypocreales</taxon>
        <taxon>Clavicipitaceae</taxon>
        <taxon>Claviceps</taxon>
    </lineage>
</organism>
<keyword evidence="3" id="KW-1185">Reference proteome</keyword>
<reference evidence="2 3" key="1">
    <citation type="journal article" date="2020" name="bioRxiv">
        <title>Whole genome comparisons of ergot fungi reveals the divergence and evolution of species within the genus Claviceps are the result of varying mechanisms driving genome evolution and host range expansion.</title>
        <authorList>
            <person name="Wyka S.A."/>
            <person name="Mondo S.J."/>
            <person name="Liu M."/>
            <person name="Dettman J."/>
            <person name="Nalam V."/>
            <person name="Broders K.D."/>
        </authorList>
    </citation>
    <scope>NUCLEOTIDE SEQUENCE [LARGE SCALE GENOMIC DNA]</scope>
    <source>
        <strain evidence="2 3">LM576</strain>
    </source>
</reference>
<gene>
    <name evidence="2" type="ORF">E4U13_003086</name>
</gene>
<comment type="caution">
    <text evidence="2">The sequence shown here is derived from an EMBL/GenBank/DDBJ whole genome shotgun (WGS) entry which is preliminary data.</text>
</comment>
<dbReference type="AlphaFoldDB" id="A0A9P7PYX5"/>
<proteinExistence type="predicted"/>
<evidence type="ECO:0000256" key="1">
    <source>
        <dbReference type="SAM" id="MobiDB-lite"/>
    </source>
</evidence>
<evidence type="ECO:0000313" key="3">
    <source>
        <dbReference type="Proteomes" id="UP000732380"/>
    </source>
</evidence>
<protein>
    <submittedName>
        <fullName evidence="2">Uncharacterized protein</fullName>
    </submittedName>
</protein>
<feature type="compositionally biased region" description="Polar residues" evidence="1">
    <location>
        <begin position="172"/>
        <end position="193"/>
    </location>
</feature>
<evidence type="ECO:0000313" key="2">
    <source>
        <dbReference type="EMBL" id="KAG6114995.1"/>
    </source>
</evidence>
<accession>A0A9P7PYX5</accession>
<sequence>MPGVTLVPQQTSAARGLFMIMKDNMVSHHALLNKVRDGLALFAVLVILRFLVQRLQALTSKKPKAASRRSQLIASADLQPFYHSRPPFGLYDGVHSGKIFNNIVEERNRKLARGVHASTAQHGGERIRGQLITRTPPASPCTPRPAPRSAAALLTSGQPYAAIDRFMHQPNPDYTDSTTSTMPQPDSTPSPTATRRRSYHRGFYMQRGDTTPQQPLTYPAPAPFYPFSYGTISPAPPPYTAASVGHDEPRRRVMDVEGEITSGLDDEGTKWTRNTRFYGRREVCRTCAKLSENRG</sequence>
<dbReference type="EMBL" id="SRQM01000244">
    <property type="protein sequence ID" value="KAG6114995.1"/>
    <property type="molecule type" value="Genomic_DNA"/>
</dbReference>
<feature type="region of interest" description="Disordered" evidence="1">
    <location>
        <begin position="169"/>
        <end position="197"/>
    </location>
</feature>